<protein>
    <submittedName>
        <fullName evidence="15">Kinesin family member 13B</fullName>
    </submittedName>
</protein>
<dbReference type="PANTHER" id="PTHR47117">
    <property type="entry name" value="STAR-RELATED LIPID TRANSFER PROTEIN 9"/>
    <property type="match status" value="1"/>
</dbReference>
<dbReference type="Gene3D" id="3.40.850.10">
    <property type="entry name" value="Kinesin motor domain"/>
    <property type="match status" value="1"/>
</dbReference>
<feature type="compositionally biased region" description="Basic and acidic residues" evidence="12">
    <location>
        <begin position="1533"/>
        <end position="1548"/>
    </location>
</feature>
<dbReference type="Pfam" id="PF00225">
    <property type="entry name" value="Kinesin"/>
    <property type="match status" value="1"/>
</dbReference>
<dbReference type="InterPro" id="IPR019821">
    <property type="entry name" value="Kinesin_motor_CS"/>
</dbReference>
<keyword evidence="7 11" id="KW-0175">Coiled coil</keyword>
<dbReference type="SUPFAM" id="SSF52540">
    <property type="entry name" value="P-loop containing nucleoside triphosphate hydrolases"/>
    <property type="match status" value="1"/>
</dbReference>
<feature type="compositionally biased region" description="Low complexity" evidence="12">
    <location>
        <begin position="1798"/>
        <end position="1810"/>
    </location>
</feature>
<evidence type="ECO:0000256" key="5">
    <source>
        <dbReference type="ARBA" id="ARBA00022741"/>
    </source>
</evidence>
<keyword evidence="16" id="KW-1185">Reference proteome</keyword>
<feature type="region of interest" description="Disordered" evidence="12">
    <location>
        <begin position="696"/>
        <end position="724"/>
    </location>
</feature>
<dbReference type="Pfam" id="PF16183">
    <property type="entry name" value="Kinesin_assoc"/>
    <property type="match status" value="1"/>
</dbReference>
<evidence type="ECO:0000256" key="11">
    <source>
        <dbReference type="SAM" id="Coils"/>
    </source>
</evidence>
<dbReference type="InterPro" id="IPR001752">
    <property type="entry name" value="Kinesin_motor_dom"/>
</dbReference>
<evidence type="ECO:0000256" key="3">
    <source>
        <dbReference type="ARBA" id="ARBA00022553"/>
    </source>
</evidence>
<dbReference type="InterPro" id="IPR022140">
    <property type="entry name" value="Kinesin-like_KIF1-typ"/>
</dbReference>
<dbReference type="Pfam" id="PF00498">
    <property type="entry name" value="FHA"/>
    <property type="match status" value="1"/>
</dbReference>
<evidence type="ECO:0000256" key="6">
    <source>
        <dbReference type="ARBA" id="ARBA00022840"/>
    </source>
</evidence>
<feature type="compositionally biased region" description="Basic residues" evidence="12">
    <location>
        <begin position="2041"/>
        <end position="2052"/>
    </location>
</feature>
<dbReference type="PROSITE" id="PS00845">
    <property type="entry name" value="CAP_GLY_1"/>
    <property type="match status" value="1"/>
</dbReference>
<feature type="compositionally biased region" description="Polar residues" evidence="12">
    <location>
        <begin position="1562"/>
        <end position="1574"/>
    </location>
</feature>
<dbReference type="GO" id="GO:0003777">
    <property type="term" value="F:microtubule motor activity"/>
    <property type="evidence" value="ECO:0007669"/>
    <property type="project" value="InterPro"/>
</dbReference>
<dbReference type="Pfam" id="PF12473">
    <property type="entry name" value="DUF3694"/>
    <property type="match status" value="1"/>
</dbReference>
<feature type="compositionally biased region" description="Basic and acidic residues" evidence="12">
    <location>
        <begin position="1746"/>
        <end position="1758"/>
    </location>
</feature>
<evidence type="ECO:0000313" key="15">
    <source>
        <dbReference type="Ensembl" id="ENSSTUP00000065711.1"/>
    </source>
</evidence>
<keyword evidence="3" id="KW-0597">Phosphoprotein</keyword>
<dbReference type="GO" id="GO:0045184">
    <property type="term" value="P:establishment of protein localization"/>
    <property type="evidence" value="ECO:0007669"/>
    <property type="project" value="UniProtKB-ARBA"/>
</dbReference>
<keyword evidence="9" id="KW-0206">Cytoskeleton</keyword>
<dbReference type="Gene3D" id="2.60.200.20">
    <property type="match status" value="1"/>
</dbReference>
<comment type="similarity">
    <text evidence="10">Belongs to the TRAFAC class myosin-kinesin ATPase superfamily. Kinesin family.</text>
</comment>
<dbReference type="FunFam" id="3.40.850.10:FF:000010">
    <property type="entry name" value="Kinesin family member 13A"/>
    <property type="match status" value="1"/>
</dbReference>
<gene>
    <name evidence="15" type="primary">KIF13B</name>
</gene>
<dbReference type="SUPFAM" id="SSF74924">
    <property type="entry name" value="Cap-Gly domain"/>
    <property type="match status" value="1"/>
</dbReference>
<dbReference type="GO" id="GO:0005737">
    <property type="term" value="C:cytoplasm"/>
    <property type="evidence" value="ECO:0007669"/>
    <property type="project" value="UniProtKB-ARBA"/>
</dbReference>
<dbReference type="InterPro" id="IPR000938">
    <property type="entry name" value="CAP-Gly_domain"/>
</dbReference>
<dbReference type="PRINTS" id="PR00380">
    <property type="entry name" value="KINESINHEAVY"/>
</dbReference>
<comment type="subcellular location">
    <subcellularLocation>
        <location evidence="1">Cytoplasm</location>
        <location evidence="1">Cytoskeleton</location>
    </subcellularLocation>
</comment>
<reference evidence="15" key="2">
    <citation type="submission" date="2025-09" db="UniProtKB">
        <authorList>
            <consortium name="Ensembl"/>
        </authorList>
    </citation>
    <scope>IDENTIFICATION</scope>
</reference>
<feature type="region of interest" description="Disordered" evidence="12">
    <location>
        <begin position="1586"/>
        <end position="1846"/>
    </location>
</feature>
<dbReference type="GO" id="GO:0005524">
    <property type="term" value="F:ATP binding"/>
    <property type="evidence" value="ECO:0007669"/>
    <property type="project" value="UniProtKB-UniRule"/>
</dbReference>
<evidence type="ECO:0000256" key="8">
    <source>
        <dbReference type="ARBA" id="ARBA00023175"/>
    </source>
</evidence>
<feature type="compositionally biased region" description="Polar residues" evidence="12">
    <location>
        <begin position="1701"/>
        <end position="1712"/>
    </location>
</feature>
<feature type="binding site" evidence="10">
    <location>
        <begin position="150"/>
        <end position="157"/>
    </location>
    <ligand>
        <name>ATP</name>
        <dbReference type="ChEBI" id="CHEBI:30616"/>
    </ligand>
</feature>
<feature type="compositionally biased region" description="Polar residues" evidence="12">
    <location>
        <begin position="1642"/>
        <end position="1652"/>
    </location>
</feature>
<dbReference type="InterPro" id="IPR036961">
    <property type="entry name" value="Kinesin_motor_dom_sf"/>
</dbReference>
<dbReference type="Gene3D" id="6.10.250.2520">
    <property type="match status" value="1"/>
</dbReference>
<dbReference type="FunFam" id="2.30.30.190:FF:000009">
    <property type="entry name" value="Kinesin family member 13B"/>
    <property type="match status" value="1"/>
</dbReference>
<keyword evidence="4" id="KW-0493">Microtubule</keyword>
<dbReference type="GO" id="GO:0007018">
    <property type="term" value="P:microtubule-based movement"/>
    <property type="evidence" value="ECO:0007669"/>
    <property type="project" value="InterPro"/>
</dbReference>
<evidence type="ECO:0000256" key="4">
    <source>
        <dbReference type="ARBA" id="ARBA00022701"/>
    </source>
</evidence>
<keyword evidence="8 10" id="KW-0505">Motor protein</keyword>
<evidence type="ECO:0000259" key="14">
    <source>
        <dbReference type="PROSITE" id="PS50245"/>
    </source>
</evidence>
<evidence type="ECO:0000256" key="12">
    <source>
        <dbReference type="SAM" id="MobiDB-lite"/>
    </source>
</evidence>
<dbReference type="PROSITE" id="PS50245">
    <property type="entry name" value="CAP_GLY_2"/>
    <property type="match status" value="1"/>
</dbReference>
<dbReference type="InterPro" id="IPR027417">
    <property type="entry name" value="P-loop_NTPase"/>
</dbReference>
<evidence type="ECO:0000259" key="13">
    <source>
        <dbReference type="PROSITE" id="PS50067"/>
    </source>
</evidence>
<keyword evidence="2" id="KW-0963">Cytoplasm</keyword>
<feature type="coiled-coil region" evidence="11">
    <location>
        <begin position="653"/>
        <end position="692"/>
    </location>
</feature>
<evidence type="ECO:0000256" key="10">
    <source>
        <dbReference type="PROSITE-ProRule" id="PRU00283"/>
    </source>
</evidence>
<reference evidence="15" key="1">
    <citation type="submission" date="2025-08" db="UniProtKB">
        <authorList>
            <consortium name="Ensembl"/>
        </authorList>
    </citation>
    <scope>IDENTIFICATION</scope>
</reference>
<keyword evidence="5 10" id="KW-0547">Nucleotide-binding</keyword>
<dbReference type="GeneTree" id="ENSGT00940000155500"/>
<feature type="compositionally biased region" description="Low complexity" evidence="12">
    <location>
        <begin position="1586"/>
        <end position="1604"/>
    </location>
</feature>
<feature type="compositionally biased region" description="Low complexity" evidence="12">
    <location>
        <begin position="1781"/>
        <end position="1790"/>
    </location>
</feature>
<evidence type="ECO:0000256" key="9">
    <source>
        <dbReference type="ARBA" id="ARBA00023212"/>
    </source>
</evidence>
<dbReference type="InterPro" id="IPR000253">
    <property type="entry name" value="FHA_dom"/>
</dbReference>
<proteinExistence type="inferred from homology"/>
<name>A0A674B4G7_SALTR</name>
<feature type="region of interest" description="Disordered" evidence="12">
    <location>
        <begin position="2029"/>
        <end position="2088"/>
    </location>
</feature>
<dbReference type="FunFam" id="2.60.200.20:FF:000002">
    <property type="entry name" value="Kinesin family member 13A"/>
    <property type="match status" value="1"/>
</dbReference>
<dbReference type="SMART" id="SM00129">
    <property type="entry name" value="KISc"/>
    <property type="match status" value="1"/>
</dbReference>
<dbReference type="PROSITE" id="PS50067">
    <property type="entry name" value="KINESIN_MOTOR_2"/>
    <property type="match status" value="1"/>
</dbReference>
<dbReference type="Proteomes" id="UP000472277">
    <property type="component" value="Chromosome 35"/>
</dbReference>
<dbReference type="InterPro" id="IPR022164">
    <property type="entry name" value="Kinesin-like"/>
</dbReference>
<feature type="region of interest" description="Disordered" evidence="12">
    <location>
        <begin position="1505"/>
        <end position="1574"/>
    </location>
</feature>
<dbReference type="InterPro" id="IPR032405">
    <property type="entry name" value="Kinesin_assoc"/>
</dbReference>
<evidence type="ECO:0000313" key="16">
    <source>
        <dbReference type="Proteomes" id="UP000472277"/>
    </source>
</evidence>
<dbReference type="InterPro" id="IPR008984">
    <property type="entry name" value="SMAD_FHA_dom_sf"/>
</dbReference>
<feature type="compositionally biased region" description="Low complexity" evidence="12">
    <location>
        <begin position="698"/>
        <end position="719"/>
    </location>
</feature>
<accession>A0A674B4G7</accession>
<dbReference type="Pfam" id="PF12423">
    <property type="entry name" value="KIF1B"/>
    <property type="match status" value="1"/>
</dbReference>
<dbReference type="GO" id="GO:0005874">
    <property type="term" value="C:microtubule"/>
    <property type="evidence" value="ECO:0007669"/>
    <property type="project" value="UniProtKB-KW"/>
</dbReference>
<dbReference type="SMART" id="SM01052">
    <property type="entry name" value="CAP_GLY"/>
    <property type="match status" value="1"/>
</dbReference>
<dbReference type="Gene3D" id="2.30.30.190">
    <property type="entry name" value="CAP Gly-rich-like domain"/>
    <property type="match status" value="1"/>
</dbReference>
<feature type="domain" description="Kinesin motor" evidence="13">
    <location>
        <begin position="50"/>
        <end position="400"/>
    </location>
</feature>
<feature type="domain" description="CAP-Gly" evidence="14">
    <location>
        <begin position="1985"/>
        <end position="2027"/>
    </location>
</feature>
<dbReference type="Pfam" id="PF01302">
    <property type="entry name" value="CAP_GLY"/>
    <property type="match status" value="1"/>
</dbReference>
<evidence type="ECO:0000256" key="7">
    <source>
        <dbReference type="ARBA" id="ARBA00023054"/>
    </source>
</evidence>
<evidence type="ECO:0000256" key="1">
    <source>
        <dbReference type="ARBA" id="ARBA00004245"/>
    </source>
</evidence>
<dbReference type="CDD" id="cd01365">
    <property type="entry name" value="KISc_KIF1A_KIF1B"/>
    <property type="match status" value="1"/>
</dbReference>
<dbReference type="PROSITE" id="PS00411">
    <property type="entry name" value="KINESIN_MOTOR_1"/>
    <property type="match status" value="1"/>
</dbReference>
<keyword evidence="6 10" id="KW-0067">ATP-binding</keyword>
<dbReference type="SUPFAM" id="SSF49879">
    <property type="entry name" value="SMAD/FHA domain"/>
    <property type="match status" value="1"/>
</dbReference>
<dbReference type="Ensembl" id="ENSSTUT00000069627.1">
    <property type="protein sequence ID" value="ENSSTUP00000065711.1"/>
    <property type="gene ID" value="ENSSTUG00000027521.1"/>
</dbReference>
<feature type="compositionally biased region" description="Polar residues" evidence="12">
    <location>
        <begin position="1512"/>
        <end position="1526"/>
    </location>
</feature>
<evidence type="ECO:0000256" key="2">
    <source>
        <dbReference type="ARBA" id="ARBA00022490"/>
    </source>
</evidence>
<dbReference type="GO" id="GO:0008017">
    <property type="term" value="F:microtubule binding"/>
    <property type="evidence" value="ECO:0007669"/>
    <property type="project" value="InterPro"/>
</dbReference>
<organism evidence="15 16">
    <name type="scientific">Salmo trutta</name>
    <name type="common">Brown trout</name>
    <dbReference type="NCBI Taxonomy" id="8032"/>
    <lineage>
        <taxon>Eukaryota</taxon>
        <taxon>Metazoa</taxon>
        <taxon>Chordata</taxon>
        <taxon>Craniata</taxon>
        <taxon>Vertebrata</taxon>
        <taxon>Euteleostomi</taxon>
        <taxon>Actinopterygii</taxon>
        <taxon>Neopterygii</taxon>
        <taxon>Teleostei</taxon>
        <taxon>Protacanthopterygii</taxon>
        <taxon>Salmoniformes</taxon>
        <taxon>Salmonidae</taxon>
        <taxon>Salmoninae</taxon>
        <taxon>Salmo</taxon>
    </lineage>
</organism>
<sequence length="2088" mass="229746">MQQLTRRLTRTSGRQLPAFGKFEERRNKNYSHETETLLPDAMVDNLSNSNVKVAVRLRPMNRREKDLKTKCVVEMNGNQTVLNPASFVCVCSSTGCHFSPQVFAYDHCFWSMDEADTDKFAGQDVVFQCLGESLLDNAFLGYNACIFAYGQTGSGKSYTMMGSSEQPGLIPRLCSSLFDRTLLEQREGESFTVEVSFMEIYNEKVRDLLDPKGSRQALRVREHKVFGPYVDGLSRLAVACYKDIECLMSEGNKSRTVAATNMNEESSRSHAVFNIILTHTVTDLGSGTSGEKVSKLSLVDLAGSERAAKTGATGERMKEGSNINKSLSTLGLVISALADQGAGKNKTKFVPYRDSVLTWLLKDSLGGNSRTAMVATVSPAADNYDETLSTLRYADRAKSIVNHAVVNEDPNARIIRELREEVEKLRDQLTEAESMKAPDLKDRLEESEKLIQEMTVSWEQKLCKTEAVAQERQKQLESLGISLQSSGIRVVDDKCFLVNLNADPALNELLVYYLKEHTRVGSADSQDIQLCGMAIHPEHCVINITAETGVVLTPHCTARTCVNGSSVTNPVQLHHGDRILWGNNHFFRLSLQISSIHVYEGGVMKSCLSTDQLEVDFDAASDVSSEVSFGYDFAQTEVMMKGMGNNDPMQSVLQTLERQHEEEKRTALERQRQMYEQELQQLRKRLPSAEKHTLLLQSPGPAGLEPAGPSAAASLASSPCAQTRMRRWSEDREAMMTRSLRRLREQIVRANLLVQEAGFIAEELNKRTDYLVTLQIPAANLNANRKRDAVLSEPAVEVRRKGKGKQIWALEKMENRLVDMRELYQEWKDHDEDNPVMRSYFKRADPFFDEQENHSLIGVANVFLACLFYDVKLQYAVPIINQKGEVAGRLHVEVWRGNEGLEDGETRKMECCLLSSVQVRILQATGLPRHLGNFVFCQYHFWGQDEPVFIAPEMEPSPPSATSKEPLCTVLFDSSKEMEVCVSEEFVEFVAEGAVAIEVFGHKQVNHRRNLALWDLGVIQAKTRTLRERWSEVTRRLELWVQVLELNEAGEFSPVEVLPPKDVGTGGIFQLRQGQSRRVQVEVRSVQDSGTMPLISTKVLSVSIGNVEVRQARPSDEDMDSYQEVDLERLRDQWLTTLTTRQEYLDQHLQKMVQKPDKSEEDVEREAQLLECRLTLTEERNAVLLPSTGSGIPGAPAERVPVPGMETHIPVLFLDLSADDFQDNLSAPLAGGLDAMLNQEDEDEFFDLQIVKHSDGDVGAEASWDSTVHDCPQLSRGVSADLRVYLTVRVVVQLSHPANMQLVLRKRICVNLAGRQGWGQSLMKRMSHRSTIPGCGVTFEIVSNIPGDVQGPEDREMLARLAASVDVQDVQSADSEAAIEKYLRSVLAVENILTLDRLRQEVAVKERLSVKTKSPRRALSSPNVNRVRNEITRSIYLHLKGWSESHQDLSVVPLPASSLLFFLFLPVRPQGLSLRARATYYFSPVKALVPPVPKLLKSLFSAREEKRDLTPVPQQEETRQIPQATATDLEASETDRTDKLRAESHLSLEPHGTSVEPEDVTPSKSLTQSMPDKSTQVHYRLLPSVVSNQSEQSVQSESLTQSTLDKSTHELSIVSHQSEPPVHVEEPMESELPQEQPETEVVLSSSRCQTEQHVGESVESELSVSEQSAFDQPEPPVESAPGLKESSPLDQSPPAPALPQESDQAATEQTGLGESAGSEPVLGQTDQPVEAGPDQSQPPSELPEEQDQRAPLDQRTPLDQRAPAAQSEPASTPVEPPVDEPAPSQQAKAPAPIPAPAPAQAVAPVTAHPALTSIPTPAPVPTPAHPALTSIPTPAPVPTLAHPALTSTPTPAPVPTPAHPALTSIPTPAPAKAPLLTLNPVPALVVKTPTSSSTSSNAFKIQRVKTSDLKSFQPILDEDEGQAGAEGVGARSLSDDLSVPLERLEILSDSDEGATDVATAVPDWLKEGEFVTVGSNKSGTVSYVGPADFAEGIWVGVELDLPAGKNDGSVGGKHYFHCNPGYGVLVRPDRVSRGGVGGGAKQKRRQQQKRRSANLSGSSPNLAALTALAKGDGAGASRKGQNRKSWNS</sequence>
<dbReference type="InterPro" id="IPR036859">
    <property type="entry name" value="CAP-Gly_dom_sf"/>
</dbReference>